<name>X0YWE8_9ZZZZ</name>
<protein>
    <submittedName>
        <fullName evidence="1">Uncharacterized protein</fullName>
    </submittedName>
</protein>
<organism evidence="1">
    <name type="scientific">marine sediment metagenome</name>
    <dbReference type="NCBI Taxonomy" id="412755"/>
    <lineage>
        <taxon>unclassified sequences</taxon>
        <taxon>metagenomes</taxon>
        <taxon>ecological metagenomes</taxon>
    </lineage>
</organism>
<comment type="caution">
    <text evidence="1">The sequence shown here is derived from an EMBL/GenBank/DDBJ whole genome shotgun (WGS) entry which is preliminary data.</text>
</comment>
<dbReference type="EMBL" id="BARS01053356">
    <property type="protein sequence ID" value="GAG50922.1"/>
    <property type="molecule type" value="Genomic_DNA"/>
</dbReference>
<feature type="non-terminal residue" evidence="1">
    <location>
        <position position="1"/>
    </location>
</feature>
<reference evidence="1" key="1">
    <citation type="journal article" date="2014" name="Front. Microbiol.">
        <title>High frequency of phylogenetically diverse reductive dehalogenase-homologous genes in deep subseafloor sedimentary metagenomes.</title>
        <authorList>
            <person name="Kawai M."/>
            <person name="Futagami T."/>
            <person name="Toyoda A."/>
            <person name="Takaki Y."/>
            <person name="Nishi S."/>
            <person name="Hori S."/>
            <person name="Arai W."/>
            <person name="Tsubouchi T."/>
            <person name="Morono Y."/>
            <person name="Uchiyama I."/>
            <person name="Ito T."/>
            <person name="Fujiyama A."/>
            <person name="Inagaki F."/>
            <person name="Takami H."/>
        </authorList>
    </citation>
    <scope>NUCLEOTIDE SEQUENCE</scope>
    <source>
        <strain evidence="1">Expedition CK06-06</strain>
    </source>
</reference>
<sequence>LSGMVWSNVQAVEKLLVDTKVVQLPHYPNNIPGEGGWHHGWILPHFNWVSPINYLDGTLHEYVEIIERPSTKQYSMQLILDETRNTAPCGDDPKSLRTVGMGHHHGMGIDITNKGIYTKSRPLKELWDVNDLFTTGRMSDPPCMRLLNANQYTPGENIPFTDPYYFPMKVRMIWVVVSKGATFSGWANILGDSTLTLPTILEQPADTTVSEGQRFFFEVQATSNKS</sequence>
<accession>X0YWE8</accession>
<feature type="non-terminal residue" evidence="1">
    <location>
        <position position="226"/>
    </location>
</feature>
<evidence type="ECO:0000313" key="1">
    <source>
        <dbReference type="EMBL" id="GAG50922.1"/>
    </source>
</evidence>
<gene>
    <name evidence="1" type="ORF">S01H1_79190</name>
</gene>
<proteinExistence type="predicted"/>
<dbReference type="AlphaFoldDB" id="X0YWE8"/>